<dbReference type="InterPro" id="IPR036397">
    <property type="entry name" value="RNaseH_sf"/>
</dbReference>
<feature type="region of interest" description="Disordered" evidence="1">
    <location>
        <begin position="88"/>
        <end position="109"/>
    </location>
</feature>
<gene>
    <name evidence="2" type="ORF">GOODEAATRI_033246</name>
</gene>
<name>A0ABV0PJ59_9TELE</name>
<dbReference type="Proteomes" id="UP001476798">
    <property type="component" value="Unassembled WGS sequence"/>
</dbReference>
<comment type="caution">
    <text evidence="2">The sequence shown here is derived from an EMBL/GenBank/DDBJ whole genome shotgun (WGS) entry which is preliminary data.</text>
</comment>
<reference evidence="2 3" key="1">
    <citation type="submission" date="2021-06" db="EMBL/GenBank/DDBJ databases">
        <authorList>
            <person name="Palmer J.M."/>
        </authorList>
    </citation>
    <scope>NUCLEOTIDE SEQUENCE [LARGE SCALE GENOMIC DNA]</scope>
    <source>
        <strain evidence="2 3">GA_2019</strain>
        <tissue evidence="2">Muscle</tissue>
    </source>
</reference>
<evidence type="ECO:0000313" key="2">
    <source>
        <dbReference type="EMBL" id="MEQ2183491.1"/>
    </source>
</evidence>
<dbReference type="Gene3D" id="3.30.420.10">
    <property type="entry name" value="Ribonuclease H-like superfamily/Ribonuclease H"/>
    <property type="match status" value="1"/>
</dbReference>
<accession>A0ABV0PJ59</accession>
<dbReference type="PANTHER" id="PTHR37984:SF15">
    <property type="entry name" value="INTEGRASE CATALYTIC DOMAIN-CONTAINING PROTEIN"/>
    <property type="match status" value="1"/>
</dbReference>
<feature type="compositionally biased region" description="Basic residues" evidence="1">
    <location>
        <begin position="88"/>
        <end position="98"/>
    </location>
</feature>
<protein>
    <submittedName>
        <fullName evidence="2">Uncharacterized protein</fullName>
    </submittedName>
</protein>
<proteinExistence type="predicted"/>
<organism evidence="2 3">
    <name type="scientific">Goodea atripinnis</name>
    <dbReference type="NCBI Taxonomy" id="208336"/>
    <lineage>
        <taxon>Eukaryota</taxon>
        <taxon>Metazoa</taxon>
        <taxon>Chordata</taxon>
        <taxon>Craniata</taxon>
        <taxon>Vertebrata</taxon>
        <taxon>Euteleostomi</taxon>
        <taxon>Actinopterygii</taxon>
        <taxon>Neopterygii</taxon>
        <taxon>Teleostei</taxon>
        <taxon>Neoteleostei</taxon>
        <taxon>Acanthomorphata</taxon>
        <taxon>Ovalentaria</taxon>
        <taxon>Atherinomorphae</taxon>
        <taxon>Cyprinodontiformes</taxon>
        <taxon>Goodeidae</taxon>
        <taxon>Goodea</taxon>
    </lineage>
</organism>
<dbReference type="InterPro" id="IPR050951">
    <property type="entry name" value="Retrovirus_Pol_polyprotein"/>
</dbReference>
<dbReference type="PANTHER" id="PTHR37984">
    <property type="entry name" value="PROTEIN CBG26694"/>
    <property type="match status" value="1"/>
</dbReference>
<sequence length="109" mass="12457">PWKAAVTDFLMAYRATPQATTGISPFELLHGRKTHTRLHVLPPPPSNLEKEALHQRVSAKQARMKSYTDSSRGARILVFEEGERVRVRKPTHVPKAHPRYSQPVRVKKK</sequence>
<evidence type="ECO:0000313" key="3">
    <source>
        <dbReference type="Proteomes" id="UP001476798"/>
    </source>
</evidence>
<evidence type="ECO:0000256" key="1">
    <source>
        <dbReference type="SAM" id="MobiDB-lite"/>
    </source>
</evidence>
<keyword evidence="3" id="KW-1185">Reference proteome</keyword>
<feature type="non-terminal residue" evidence="2">
    <location>
        <position position="1"/>
    </location>
</feature>
<dbReference type="EMBL" id="JAHRIO010076705">
    <property type="protein sequence ID" value="MEQ2183491.1"/>
    <property type="molecule type" value="Genomic_DNA"/>
</dbReference>